<sequence length="111" mass="12422">MRLKSRKVIAHQTSSLLFLSPQPPAPKFDAQLRSAISEASVLCAPVHLSEMKDEPENLFCLTASRVVQNRLLRASCPEKPNHSSMNGFLGWVVDLNWVKHSKKPIWSQDSG</sequence>
<dbReference type="AlphaFoldDB" id="A0A1Z2SDR3"/>
<gene>
    <name evidence="1" type="ORF">BSQ33_05940</name>
</gene>
<dbReference type="KEGG" id="vga:BSQ33_05940"/>
<dbReference type="Proteomes" id="UP000196708">
    <property type="component" value="Chromosome 1"/>
</dbReference>
<evidence type="ECO:0000313" key="2">
    <source>
        <dbReference type="Proteomes" id="UP000196708"/>
    </source>
</evidence>
<evidence type="ECO:0000313" key="1">
    <source>
        <dbReference type="EMBL" id="ASA55309.1"/>
    </source>
</evidence>
<accession>A0A1Z2SDR3</accession>
<organism evidence="1 2">
    <name type="scientific">Vibrio gazogenes</name>
    <dbReference type="NCBI Taxonomy" id="687"/>
    <lineage>
        <taxon>Bacteria</taxon>
        <taxon>Pseudomonadati</taxon>
        <taxon>Pseudomonadota</taxon>
        <taxon>Gammaproteobacteria</taxon>
        <taxon>Vibrionales</taxon>
        <taxon>Vibrionaceae</taxon>
        <taxon>Vibrio</taxon>
    </lineage>
</organism>
<proteinExistence type="predicted"/>
<dbReference type="EMBL" id="CP018835">
    <property type="protein sequence ID" value="ASA55309.1"/>
    <property type="molecule type" value="Genomic_DNA"/>
</dbReference>
<protein>
    <submittedName>
        <fullName evidence="1">Uncharacterized protein</fullName>
    </submittedName>
</protein>
<reference evidence="1 2" key="1">
    <citation type="submission" date="2016-12" db="EMBL/GenBank/DDBJ databases">
        <authorList>
            <person name="Song W.-J."/>
            <person name="Kurnit D.M."/>
        </authorList>
    </citation>
    <scope>NUCLEOTIDE SEQUENCE [LARGE SCALE GENOMIC DNA]</scope>
    <source>
        <strain evidence="1 2">ATCC 43942</strain>
    </source>
</reference>
<name>A0A1Z2SDR3_VIBGA</name>